<evidence type="ECO:0000313" key="2">
    <source>
        <dbReference type="EMBL" id="ETO00305.1"/>
    </source>
</evidence>
<name>X6LHW5_RETFI</name>
<proteinExistence type="predicted"/>
<protein>
    <submittedName>
        <fullName evidence="2">Uncharacterized protein</fullName>
    </submittedName>
</protein>
<keyword evidence="3" id="KW-1185">Reference proteome</keyword>
<feature type="non-terminal residue" evidence="2">
    <location>
        <position position="1"/>
    </location>
</feature>
<dbReference type="Proteomes" id="UP000023152">
    <property type="component" value="Unassembled WGS sequence"/>
</dbReference>
<keyword evidence="1" id="KW-0812">Transmembrane</keyword>
<keyword evidence="1" id="KW-0472">Membrane</keyword>
<reference evidence="2 3" key="1">
    <citation type="journal article" date="2013" name="Curr. Biol.">
        <title>The Genome of the Foraminiferan Reticulomyxa filosa.</title>
        <authorList>
            <person name="Glockner G."/>
            <person name="Hulsmann N."/>
            <person name="Schleicher M."/>
            <person name="Noegel A.A."/>
            <person name="Eichinger L."/>
            <person name="Gallinger C."/>
            <person name="Pawlowski J."/>
            <person name="Sierra R."/>
            <person name="Euteneuer U."/>
            <person name="Pillet L."/>
            <person name="Moustafa A."/>
            <person name="Platzer M."/>
            <person name="Groth M."/>
            <person name="Szafranski K."/>
            <person name="Schliwa M."/>
        </authorList>
    </citation>
    <scope>NUCLEOTIDE SEQUENCE [LARGE SCALE GENOMIC DNA]</scope>
</reference>
<evidence type="ECO:0000313" key="3">
    <source>
        <dbReference type="Proteomes" id="UP000023152"/>
    </source>
</evidence>
<dbReference type="AlphaFoldDB" id="X6LHW5"/>
<evidence type="ECO:0000256" key="1">
    <source>
        <dbReference type="SAM" id="Phobius"/>
    </source>
</evidence>
<feature type="transmembrane region" description="Helical" evidence="1">
    <location>
        <begin position="27"/>
        <end position="43"/>
    </location>
</feature>
<dbReference type="EMBL" id="ASPP01041392">
    <property type="protein sequence ID" value="ETO00305.1"/>
    <property type="molecule type" value="Genomic_DNA"/>
</dbReference>
<comment type="caution">
    <text evidence="2">The sequence shown here is derived from an EMBL/GenBank/DDBJ whole genome shotgun (WGS) entry which is preliminary data.</text>
</comment>
<keyword evidence="1" id="KW-1133">Transmembrane helix</keyword>
<accession>X6LHW5</accession>
<organism evidence="2 3">
    <name type="scientific">Reticulomyxa filosa</name>
    <dbReference type="NCBI Taxonomy" id="46433"/>
    <lineage>
        <taxon>Eukaryota</taxon>
        <taxon>Sar</taxon>
        <taxon>Rhizaria</taxon>
        <taxon>Retaria</taxon>
        <taxon>Foraminifera</taxon>
        <taxon>Monothalamids</taxon>
        <taxon>Reticulomyxidae</taxon>
        <taxon>Reticulomyxa</taxon>
    </lineage>
</organism>
<gene>
    <name evidence="2" type="ORF">RFI_37143</name>
</gene>
<sequence length="187" mass="21683">FLVVSSATNVIFNLSKDVTNRQIYSNYYNNIIIFAILLNNYYIDNVQASKRWKCLHCAQIYKLTILSDMHIFNNRSMVLENESIRFPTSKLLINTKMSKKHVCIKMPSVNISQSILVISSTFCKLAFKSLSYRLVIYSRNSNEEKGAYMIDLTFKKFLKNKTKQNSIVFADSEVEAVTRTPSNKKYD</sequence>